<dbReference type="GO" id="GO:0015627">
    <property type="term" value="C:type II protein secretion system complex"/>
    <property type="evidence" value="ECO:0007669"/>
    <property type="project" value="InterPro"/>
</dbReference>
<name>A0A073A024_PSEAI</name>
<dbReference type="RefSeq" id="WP_003106853.1">
    <property type="nucleotide sequence ID" value="NZ_AP014839.1"/>
</dbReference>
<dbReference type="eggNOG" id="COG2165">
    <property type="taxonomic scope" value="Bacteria"/>
</dbReference>
<dbReference type="Proteomes" id="UP000284767">
    <property type="component" value="Unassembled WGS sequence"/>
</dbReference>
<keyword evidence="4" id="KW-0488">Methylation</keyword>
<dbReference type="PRINTS" id="PR00885">
    <property type="entry name" value="BCTERIALGSPH"/>
</dbReference>
<reference evidence="14" key="6">
    <citation type="submission" date="2020-01" db="EMBL/GenBank/DDBJ databases">
        <title>Bacteria Cultured from War Wounds Associated with the Conflict in Eastern Ukraine.</title>
        <authorList>
            <person name="Snesrud E."/>
            <person name="Galac M.R."/>
            <person name="Mc Gann P."/>
            <person name="Valentine K."/>
            <person name="Viacheslav K."/>
        </authorList>
    </citation>
    <scope>NUCLEOTIDE SEQUENCE</scope>
    <source>
        <strain evidence="14">VNMU148</strain>
    </source>
</reference>
<dbReference type="NCBIfam" id="TIGR01708">
    <property type="entry name" value="typeII_sec_gspH"/>
    <property type="match status" value="1"/>
</dbReference>
<evidence type="ECO:0000256" key="5">
    <source>
        <dbReference type="ARBA" id="ARBA00022519"/>
    </source>
</evidence>
<keyword evidence="7 11" id="KW-1133">Transmembrane helix</keyword>
<dbReference type="Proteomes" id="UP000194857">
    <property type="component" value="Unassembled WGS sequence"/>
</dbReference>
<evidence type="ECO:0000313" key="15">
    <source>
        <dbReference type="EMBL" id="OTI62528.1"/>
    </source>
</evidence>
<protein>
    <recommendedName>
        <fullName evidence="2">Type II secretion system protein H</fullName>
    </recommendedName>
    <alternativeName>
        <fullName evidence="10">General secretion pathway protein H</fullName>
    </alternativeName>
</protein>
<comment type="caution">
    <text evidence="16">The sequence shown here is derived from an EMBL/GenBank/DDBJ whole genome shotgun (WGS) entry which is preliminary data.</text>
</comment>
<comment type="subcellular location">
    <subcellularLocation>
        <location evidence="1">Cell inner membrane</location>
        <topology evidence="1">Single-pass membrane protein</topology>
    </subcellularLocation>
</comment>
<accession>A0A073A024</accession>
<dbReference type="Pfam" id="PF12019">
    <property type="entry name" value="GspH"/>
    <property type="match status" value="1"/>
</dbReference>
<evidence type="ECO:0000256" key="4">
    <source>
        <dbReference type="ARBA" id="ARBA00022481"/>
    </source>
</evidence>
<evidence type="ECO:0000313" key="14">
    <source>
        <dbReference type="EMBL" id="MZZ16791.1"/>
    </source>
</evidence>
<reference evidence="16 19" key="4">
    <citation type="submission" date="2017-08" db="EMBL/GenBank/DDBJ databases">
        <authorList>
            <person name="Feschi L."/>
            <person name="Jeukens J."/>
            <person name="Emond-Rheault J.-G."/>
            <person name="Kukavica-Ibrulj I."/>
            <person name="Boyle B."/>
            <person name="Levesque R.C."/>
        </authorList>
    </citation>
    <scope>NUCLEOTIDE SEQUENCE [LARGE SCALE GENOMIC DNA]</scope>
    <source>
        <strain evidence="16 19">PA-W36</strain>
    </source>
</reference>
<dbReference type="GO" id="GO:0015628">
    <property type="term" value="P:protein secretion by the type II secretion system"/>
    <property type="evidence" value="ECO:0007669"/>
    <property type="project" value="InterPro"/>
</dbReference>
<reference evidence="17" key="1">
    <citation type="submission" date="2015-06" db="EMBL/GenBank/DDBJ databases">
        <authorList>
            <person name="Radhakrishnan Rajesh"/>
            <person name="Underwood Anthony"/>
            <person name="Al-Shahib Ali"/>
        </authorList>
    </citation>
    <scope>NUCLEOTIDE SEQUENCE [LARGE SCALE GENOMIC DNA]</scope>
    <source>
        <strain evidence="17">P19_London_7_VIM_2_05_10</strain>
    </source>
</reference>
<evidence type="ECO:0000313" key="13">
    <source>
        <dbReference type="EMBL" id="CRP55357.1"/>
    </source>
</evidence>
<dbReference type="EMBL" id="NFFZ01000005">
    <property type="protein sequence ID" value="OTI62528.1"/>
    <property type="molecule type" value="Genomic_DNA"/>
</dbReference>
<evidence type="ECO:0000313" key="19">
    <source>
        <dbReference type="Proteomes" id="UP000284767"/>
    </source>
</evidence>
<dbReference type="InterPro" id="IPR012902">
    <property type="entry name" value="N_methyl_site"/>
</dbReference>
<reference evidence="15 18" key="3">
    <citation type="submission" date="2017-05" db="EMBL/GenBank/DDBJ databases">
        <authorList>
            <person name="Song R."/>
            <person name="Chenine A.L."/>
            <person name="Ruprecht R.M."/>
        </authorList>
    </citation>
    <scope>NUCLEOTIDE SEQUENCE [LARGE SCALE GENOMIC DNA]</scope>
    <source>
        <strain evidence="15 18">S567_C10_BS</strain>
    </source>
</reference>
<evidence type="ECO:0000256" key="6">
    <source>
        <dbReference type="ARBA" id="ARBA00022692"/>
    </source>
</evidence>
<keyword evidence="6 11" id="KW-0812">Transmembrane</keyword>
<dbReference type="InterPro" id="IPR049875">
    <property type="entry name" value="TypeII_GspH"/>
</dbReference>
<feature type="domain" description="General secretion pathway GspH" evidence="12">
    <location>
        <begin position="44"/>
        <end position="138"/>
    </location>
</feature>
<dbReference type="Gene3D" id="3.55.40.10">
    <property type="entry name" value="minor pseudopilin epsh domain"/>
    <property type="match status" value="1"/>
</dbReference>
<sequence length="149" mass="16407">MRRPRQGGFTLIELMVVLVIVGIATAAISLSARPDPTGLLRQDAARLARLLEIAQGEARVRGTPILWQPSAKGYRFSPQAYRGKTDAFAADTELRARDWQAAPLRVSVRPPRPVLLDAEWIGAPLRITLSDGQHSVTVLREANGHVRVR</sequence>
<evidence type="ECO:0000256" key="7">
    <source>
        <dbReference type="ARBA" id="ARBA00022989"/>
    </source>
</evidence>
<keyword evidence="8 11" id="KW-0472">Membrane</keyword>
<dbReference type="InterPro" id="IPR045584">
    <property type="entry name" value="Pilin-like"/>
</dbReference>
<accession>A0A1S1C7K0</accession>
<dbReference type="EMBL" id="CVVU01000228">
    <property type="protein sequence ID" value="CRP55357.1"/>
    <property type="molecule type" value="Genomic_DNA"/>
</dbReference>
<dbReference type="Proteomes" id="UP000045039">
    <property type="component" value="Unassembled WGS sequence"/>
</dbReference>
<gene>
    <name evidence="16" type="primary">gspH</name>
    <name evidence="15" type="ORF">CAZ10_13275</name>
    <name evidence="14" type="ORF">GUL26_31475</name>
    <name evidence="16" type="ORF">IPC1295_11795</name>
    <name evidence="13" type="ORF">PAERUG_P19_London_7_VIM_2_05_10_04813</name>
</gene>
<evidence type="ECO:0000256" key="8">
    <source>
        <dbReference type="ARBA" id="ARBA00023136"/>
    </source>
</evidence>
<keyword evidence="3" id="KW-1003">Cell membrane</keyword>
<dbReference type="InterPro" id="IPR022346">
    <property type="entry name" value="T2SS_GspH"/>
</dbReference>
<evidence type="ECO:0000313" key="17">
    <source>
        <dbReference type="Proteomes" id="UP000045039"/>
    </source>
</evidence>
<evidence type="ECO:0000256" key="3">
    <source>
        <dbReference type="ARBA" id="ARBA00022475"/>
    </source>
</evidence>
<dbReference type="AlphaFoldDB" id="A0A073A024"/>
<evidence type="ECO:0000256" key="10">
    <source>
        <dbReference type="ARBA" id="ARBA00030775"/>
    </source>
</evidence>
<evidence type="ECO:0000259" key="12">
    <source>
        <dbReference type="Pfam" id="PF12019"/>
    </source>
</evidence>
<organism evidence="16 19">
    <name type="scientific">Pseudomonas aeruginosa</name>
    <dbReference type="NCBI Taxonomy" id="287"/>
    <lineage>
        <taxon>Bacteria</taxon>
        <taxon>Pseudomonadati</taxon>
        <taxon>Pseudomonadota</taxon>
        <taxon>Gammaproteobacteria</taxon>
        <taxon>Pseudomonadales</taxon>
        <taxon>Pseudomonadaceae</taxon>
        <taxon>Pseudomonas</taxon>
    </lineage>
</organism>
<dbReference type="PROSITE" id="PS00409">
    <property type="entry name" value="PROKAR_NTER_METHYL"/>
    <property type="match status" value="1"/>
</dbReference>
<dbReference type="Pfam" id="PF07963">
    <property type="entry name" value="N_methyl"/>
    <property type="match status" value="1"/>
</dbReference>
<dbReference type="NCBIfam" id="TIGR02532">
    <property type="entry name" value="IV_pilin_GFxxxE"/>
    <property type="match status" value="1"/>
</dbReference>
<comment type="similarity">
    <text evidence="9">Belongs to the GSP H family.</text>
</comment>
<dbReference type="InterPro" id="IPR002416">
    <property type="entry name" value="T2SS_protein-GspH"/>
</dbReference>
<evidence type="ECO:0000256" key="1">
    <source>
        <dbReference type="ARBA" id="ARBA00004377"/>
    </source>
</evidence>
<reference evidence="16 19" key="5">
    <citation type="submission" date="2019-01" db="EMBL/GenBank/DDBJ databases">
        <title>The Pseudomonas aeruginosa pan-genome provides new insights on its population structure, horizontal gene transfer and pathogenicity.</title>
        <authorList>
            <person name="Freschi L."/>
            <person name="Vincent A.T."/>
            <person name="Jeukens J."/>
            <person name="Emond-Rheault J.-G."/>
            <person name="Kukavica-Ibrulj I."/>
            <person name="Dupont M.-J."/>
            <person name="Charette S.J."/>
            <person name="Boyle B."/>
            <person name="Levesque R.C."/>
        </authorList>
    </citation>
    <scope>NUCLEOTIDE SEQUENCE [LARGE SCALE GENOMIC DNA]</scope>
    <source>
        <strain evidence="16 19">PA-W36</strain>
    </source>
</reference>
<evidence type="ECO:0000256" key="9">
    <source>
        <dbReference type="ARBA" id="ARBA00025772"/>
    </source>
</evidence>
<evidence type="ECO:0000313" key="18">
    <source>
        <dbReference type="Proteomes" id="UP000194857"/>
    </source>
</evidence>
<evidence type="ECO:0000256" key="11">
    <source>
        <dbReference type="SAM" id="Phobius"/>
    </source>
</evidence>
<dbReference type="Proteomes" id="UP000644192">
    <property type="component" value="Unassembled WGS sequence"/>
</dbReference>
<dbReference type="EMBL" id="NSNE01000006">
    <property type="protein sequence ID" value="RPM16852.1"/>
    <property type="molecule type" value="Genomic_DNA"/>
</dbReference>
<keyword evidence="5" id="KW-0997">Cell inner membrane</keyword>
<evidence type="ECO:0000313" key="16">
    <source>
        <dbReference type="EMBL" id="RPM16852.1"/>
    </source>
</evidence>
<dbReference type="EMBL" id="WXZT01000034">
    <property type="protein sequence ID" value="MZZ16791.1"/>
    <property type="molecule type" value="Genomic_DNA"/>
</dbReference>
<evidence type="ECO:0000256" key="2">
    <source>
        <dbReference type="ARBA" id="ARBA00021549"/>
    </source>
</evidence>
<dbReference type="SUPFAM" id="SSF54523">
    <property type="entry name" value="Pili subunits"/>
    <property type="match status" value="1"/>
</dbReference>
<reference evidence="13" key="2">
    <citation type="submission" date="2015-06" db="EMBL/GenBank/DDBJ databases">
        <authorList>
            <person name="Radhakrishnan R."/>
            <person name="Underwood A."/>
            <person name="Al-Shahib A."/>
        </authorList>
    </citation>
    <scope>NUCLEOTIDE SEQUENCE</scope>
    <source>
        <strain evidence="13">P19_London_7_VIM_2_05_10</strain>
    </source>
</reference>
<proteinExistence type="inferred from homology"/>
<feature type="transmembrane region" description="Helical" evidence="11">
    <location>
        <begin position="12"/>
        <end position="32"/>
    </location>
</feature>
<dbReference type="GO" id="GO:0005886">
    <property type="term" value="C:plasma membrane"/>
    <property type="evidence" value="ECO:0007669"/>
    <property type="project" value="UniProtKB-SubCell"/>
</dbReference>